<comment type="subcellular location">
    <subcellularLocation>
        <location evidence="6">Cytoplasm</location>
    </subcellularLocation>
</comment>
<evidence type="ECO:0000256" key="1">
    <source>
        <dbReference type="ARBA" id="ARBA00022490"/>
    </source>
</evidence>
<dbReference type="CDD" id="cd00498">
    <property type="entry name" value="Hsp33"/>
    <property type="match status" value="1"/>
</dbReference>
<dbReference type="RefSeq" id="WP_060913590.1">
    <property type="nucleotide sequence ID" value="NZ_KQ959925.1"/>
</dbReference>
<dbReference type="Pfam" id="PF01430">
    <property type="entry name" value="HSP33"/>
    <property type="match status" value="1"/>
</dbReference>
<reference evidence="8" key="1">
    <citation type="submission" date="2016-01" db="EMBL/GenBank/DDBJ databases">
        <authorList>
            <person name="Mitreva M."/>
            <person name="Pepin K.H."/>
            <person name="Mihindukulasuriya K.A."/>
            <person name="Fulton R."/>
            <person name="Fronick C."/>
            <person name="O'Laughlin M."/>
            <person name="Miner T."/>
            <person name="Herter B."/>
            <person name="Rosa B.A."/>
            <person name="Cordes M."/>
            <person name="Tomlinson C."/>
            <person name="Wollam A."/>
            <person name="Palsikar V.B."/>
            <person name="Mardis E.R."/>
            <person name="Wilson R.K."/>
        </authorList>
    </citation>
    <scope>NUCLEOTIDE SEQUENCE [LARGE SCALE GENOMIC DNA]</scope>
    <source>
        <strain evidence="8">DNF01167</strain>
    </source>
</reference>
<evidence type="ECO:0000256" key="3">
    <source>
        <dbReference type="ARBA" id="ARBA00023157"/>
    </source>
</evidence>
<dbReference type="PIRSF" id="PIRSF005261">
    <property type="entry name" value="Heat_shock_Hsp33"/>
    <property type="match status" value="1"/>
</dbReference>
<dbReference type="NCBIfam" id="NF001033">
    <property type="entry name" value="PRK00114.1"/>
    <property type="match status" value="1"/>
</dbReference>
<feature type="disulfide bond" description="Redox-active" evidence="6">
    <location>
        <begin position="237"/>
        <end position="239"/>
    </location>
</feature>
<dbReference type="SUPFAM" id="SSF118352">
    <property type="entry name" value="HSP33 redox switch-like"/>
    <property type="match status" value="1"/>
</dbReference>
<dbReference type="Gene3D" id="3.55.30.10">
    <property type="entry name" value="Hsp33 domain"/>
    <property type="match status" value="1"/>
</dbReference>
<comment type="PTM">
    <text evidence="6">Under oxidizing conditions two disulfide bonds are formed involving the reactive cysteines. Under reducing conditions zinc is bound to the reactive cysteines and the protein is inactive.</text>
</comment>
<dbReference type="AlphaFoldDB" id="A0A134A606"/>
<dbReference type="Proteomes" id="UP000070355">
    <property type="component" value="Unassembled WGS sequence"/>
</dbReference>
<dbReference type="Gene3D" id="3.90.1280.10">
    <property type="entry name" value="HSP33 redox switch-like"/>
    <property type="match status" value="1"/>
</dbReference>
<evidence type="ECO:0000313" key="7">
    <source>
        <dbReference type="EMBL" id="KXB63112.1"/>
    </source>
</evidence>
<dbReference type="STRING" id="1379.HMPREF3186_00298"/>
<evidence type="ECO:0000256" key="6">
    <source>
        <dbReference type="HAMAP-Rule" id="MF_00117"/>
    </source>
</evidence>
<feature type="disulfide bond" description="Redox-active" evidence="6">
    <location>
        <begin position="269"/>
        <end position="272"/>
    </location>
</feature>
<keyword evidence="2 6" id="KW-0862">Zinc</keyword>
<dbReference type="InterPro" id="IPR016154">
    <property type="entry name" value="Heat_shock_Hsp33_C"/>
</dbReference>
<dbReference type="OrthoDB" id="9776534at2"/>
<accession>A0A134A606</accession>
<comment type="similarity">
    <text evidence="6">Belongs to the HSP33 family.</text>
</comment>
<sequence>MKDYLIRGLAFNDEIRFFVTKTTDLVEEIRQRHDAYPTAIAAVGRTATVTTMMGAMLKSGDRIDVAVRGDGPVGTIYASSNELGETTAYAKNMQVHIPSNAQGKLDVKGVVGGGNITVVRDLGLNEKYTTTSPIVSGEIAEDFTYYFAASEQVPSAVSLGVLVETDNSVIAAGGFILQVLPNATNDTITKIEQAISNIKPISTLIHEGKTPEEIANIIFGGEENYRILHKNDVEFKCTCSKERYADALVTLGKEELEDIAKQETTELVCAFCKEKYHFSQKEITDLLENLK</sequence>
<dbReference type="GO" id="GO:0051082">
    <property type="term" value="F:unfolded protein binding"/>
    <property type="evidence" value="ECO:0007669"/>
    <property type="project" value="UniProtKB-UniRule"/>
</dbReference>
<dbReference type="GO" id="GO:0044183">
    <property type="term" value="F:protein folding chaperone"/>
    <property type="evidence" value="ECO:0007669"/>
    <property type="project" value="TreeGrafter"/>
</dbReference>
<name>A0A134A606_9BACL</name>
<evidence type="ECO:0000256" key="4">
    <source>
        <dbReference type="ARBA" id="ARBA00023186"/>
    </source>
</evidence>
<dbReference type="PANTHER" id="PTHR30111:SF1">
    <property type="entry name" value="33 KDA CHAPERONIN"/>
    <property type="match status" value="1"/>
</dbReference>
<dbReference type="EMBL" id="LSDC01000018">
    <property type="protein sequence ID" value="KXB63112.1"/>
    <property type="molecule type" value="Genomic_DNA"/>
</dbReference>
<comment type="function">
    <text evidence="6">Redox regulated molecular chaperone. Protects both thermally unfolding and oxidatively damaged proteins from irreversible aggregation. Plays an important role in the bacterial defense system toward oxidative stress.</text>
</comment>
<dbReference type="InterPro" id="IPR016153">
    <property type="entry name" value="Heat_shock_Hsp33_N"/>
</dbReference>
<dbReference type="PATRIC" id="fig|1379.3.peg.294"/>
<dbReference type="HAMAP" id="MF_00117">
    <property type="entry name" value="HslO"/>
    <property type="match status" value="1"/>
</dbReference>
<evidence type="ECO:0000256" key="5">
    <source>
        <dbReference type="ARBA" id="ARBA00023284"/>
    </source>
</evidence>
<organism evidence="7 8">
    <name type="scientific">Gemella haemolysans</name>
    <dbReference type="NCBI Taxonomy" id="1379"/>
    <lineage>
        <taxon>Bacteria</taxon>
        <taxon>Bacillati</taxon>
        <taxon>Bacillota</taxon>
        <taxon>Bacilli</taxon>
        <taxon>Bacillales</taxon>
        <taxon>Gemellaceae</taxon>
        <taxon>Gemella</taxon>
    </lineage>
</organism>
<keyword evidence="5 6" id="KW-0676">Redox-active center</keyword>
<keyword evidence="3 6" id="KW-1015">Disulfide bond</keyword>
<dbReference type="PANTHER" id="PTHR30111">
    <property type="entry name" value="33 KDA CHAPERONIN"/>
    <property type="match status" value="1"/>
</dbReference>
<dbReference type="GO" id="GO:0005737">
    <property type="term" value="C:cytoplasm"/>
    <property type="evidence" value="ECO:0007669"/>
    <property type="project" value="UniProtKB-SubCell"/>
</dbReference>
<evidence type="ECO:0000313" key="8">
    <source>
        <dbReference type="Proteomes" id="UP000070355"/>
    </source>
</evidence>
<protein>
    <recommendedName>
        <fullName evidence="6">33 kDa chaperonin</fullName>
    </recommendedName>
    <alternativeName>
        <fullName evidence="6">Heat shock protein 33 homolog</fullName>
        <shortName evidence="6">HSP33</shortName>
    </alternativeName>
</protein>
<proteinExistence type="inferred from homology"/>
<dbReference type="InterPro" id="IPR000397">
    <property type="entry name" value="Heat_shock_Hsp33"/>
</dbReference>
<comment type="caution">
    <text evidence="7">The sequence shown here is derived from an EMBL/GenBank/DDBJ whole genome shotgun (WGS) entry which is preliminary data.</text>
</comment>
<dbReference type="GO" id="GO:0042026">
    <property type="term" value="P:protein refolding"/>
    <property type="evidence" value="ECO:0007669"/>
    <property type="project" value="TreeGrafter"/>
</dbReference>
<keyword evidence="1 6" id="KW-0963">Cytoplasm</keyword>
<evidence type="ECO:0000256" key="2">
    <source>
        <dbReference type="ARBA" id="ARBA00022833"/>
    </source>
</evidence>
<keyword evidence="4 6" id="KW-0143">Chaperone</keyword>
<gene>
    <name evidence="6" type="primary">hslO</name>
    <name evidence="7" type="ORF">HMPREF3186_00298</name>
</gene>
<dbReference type="SUPFAM" id="SSF64397">
    <property type="entry name" value="Hsp33 domain"/>
    <property type="match status" value="1"/>
</dbReference>